<dbReference type="SUPFAM" id="SSF50118">
    <property type="entry name" value="Cell growth inhibitor/plasmid maintenance toxic component"/>
    <property type="match status" value="1"/>
</dbReference>
<dbReference type="EMBL" id="JACHOR010000003">
    <property type="protein sequence ID" value="MBB5746476.1"/>
    <property type="molecule type" value="Genomic_DNA"/>
</dbReference>
<organism evidence="1 2">
    <name type="scientific">Brevundimonas variabilis</name>
    <dbReference type="NCBI Taxonomy" id="74312"/>
    <lineage>
        <taxon>Bacteria</taxon>
        <taxon>Pseudomonadati</taxon>
        <taxon>Pseudomonadota</taxon>
        <taxon>Alphaproteobacteria</taxon>
        <taxon>Caulobacterales</taxon>
        <taxon>Caulobacteraceae</taxon>
        <taxon>Brevundimonas</taxon>
    </lineage>
</organism>
<dbReference type="GO" id="GO:0016075">
    <property type="term" value="P:rRNA catabolic process"/>
    <property type="evidence" value="ECO:0007669"/>
    <property type="project" value="TreeGrafter"/>
</dbReference>
<proteinExistence type="predicted"/>
<gene>
    <name evidence="1" type="ORF">GGR13_002080</name>
</gene>
<dbReference type="AlphaFoldDB" id="A0A7W9CJ38"/>
<keyword evidence="2" id="KW-1185">Reference proteome</keyword>
<dbReference type="Proteomes" id="UP000545037">
    <property type="component" value="Unassembled WGS sequence"/>
</dbReference>
<dbReference type="GO" id="GO:0016787">
    <property type="term" value="F:hydrolase activity"/>
    <property type="evidence" value="ECO:0007669"/>
    <property type="project" value="UniProtKB-KW"/>
</dbReference>
<comment type="caution">
    <text evidence="1">The sequence shown here is derived from an EMBL/GenBank/DDBJ whole genome shotgun (WGS) entry which is preliminary data.</text>
</comment>
<evidence type="ECO:0000313" key="1">
    <source>
        <dbReference type="EMBL" id="MBB5746476.1"/>
    </source>
</evidence>
<dbReference type="InterPro" id="IPR003477">
    <property type="entry name" value="PemK-like"/>
</dbReference>
<dbReference type="PANTHER" id="PTHR33988">
    <property type="entry name" value="ENDORIBONUCLEASE MAZF-RELATED"/>
    <property type="match status" value="1"/>
</dbReference>
<dbReference type="GO" id="GO:0006402">
    <property type="term" value="P:mRNA catabolic process"/>
    <property type="evidence" value="ECO:0007669"/>
    <property type="project" value="TreeGrafter"/>
</dbReference>
<dbReference type="Gene3D" id="2.30.30.110">
    <property type="match status" value="1"/>
</dbReference>
<dbReference type="EC" id="3.1.-.-" evidence="1"/>
<dbReference type="RefSeq" id="WP_183213440.1">
    <property type="nucleotide sequence ID" value="NZ_JACHOR010000003.1"/>
</dbReference>
<evidence type="ECO:0000313" key="2">
    <source>
        <dbReference type="Proteomes" id="UP000545037"/>
    </source>
</evidence>
<dbReference type="GO" id="GO:0004521">
    <property type="term" value="F:RNA endonuclease activity"/>
    <property type="evidence" value="ECO:0007669"/>
    <property type="project" value="TreeGrafter"/>
</dbReference>
<keyword evidence="1" id="KW-0378">Hydrolase</keyword>
<dbReference type="Pfam" id="PF02452">
    <property type="entry name" value="PemK_toxin"/>
    <property type="match status" value="1"/>
</dbReference>
<reference evidence="1 2" key="1">
    <citation type="submission" date="2020-08" db="EMBL/GenBank/DDBJ databases">
        <title>Genomic Encyclopedia of Type Strains, Phase IV (KMG-IV): sequencing the most valuable type-strain genomes for metagenomic binning, comparative biology and taxonomic classification.</title>
        <authorList>
            <person name="Goeker M."/>
        </authorList>
    </citation>
    <scope>NUCLEOTIDE SEQUENCE [LARGE SCALE GENOMIC DNA]</scope>
    <source>
        <strain evidence="1 2">DSM 4737</strain>
    </source>
</reference>
<dbReference type="GO" id="GO:0003677">
    <property type="term" value="F:DNA binding"/>
    <property type="evidence" value="ECO:0007669"/>
    <property type="project" value="InterPro"/>
</dbReference>
<name>A0A7W9CJ38_9CAUL</name>
<protein>
    <submittedName>
        <fullName evidence="1">mRNA interferase MazF</fullName>
        <ecNumber evidence="1">3.1.-.-</ecNumber>
    </submittedName>
</protein>
<dbReference type="InterPro" id="IPR011067">
    <property type="entry name" value="Plasmid_toxin/cell-grow_inhib"/>
</dbReference>
<accession>A0A7W9CJ38</accession>
<sequence length="110" mass="11645">MRRCDVVIVALPGDKPRPALVLQSDELLQSASVLVCPFTSGLEFASPHRVVLEPATANGLRSASVLMTEKMQAIRREKCGDVIGHLTASEMAVVEPQLAFVLGLGSTGTS</sequence>